<evidence type="ECO:0008006" key="3">
    <source>
        <dbReference type="Google" id="ProtNLM"/>
    </source>
</evidence>
<dbReference type="Proteomes" id="UP000199492">
    <property type="component" value="Unassembled WGS sequence"/>
</dbReference>
<protein>
    <recommendedName>
        <fullName evidence="3">DUF4252 domain-containing protein</fullName>
    </recommendedName>
</protein>
<keyword evidence="2" id="KW-1185">Reference proteome</keyword>
<proteinExistence type="predicted"/>
<dbReference type="AlphaFoldDB" id="A0A1G8B2W6"/>
<sequence>MKNSKNFHEYLNNRITMSKKIIVITALLLTPVLTFAQGIFDKYEDIEEVASFVINQKAFRMLATIDMDIDDPEAKEFMEMVKKITGLKVFTTGDDKVSSDMKATVDSYLKSSKLEELMRFKDGDQTVKFYVKEGKDENHVKELLMFMSGLKELTEGQDIEINGKKRVFETVVLSLTGDIDLRQISKITNSMDIPGGEQLKKAGEKKNK</sequence>
<gene>
    <name evidence="1" type="ORF">SAMN04489796_10299</name>
</gene>
<dbReference type="STRING" id="262004.SAMN04489796_10299"/>
<evidence type="ECO:0000313" key="1">
    <source>
        <dbReference type="EMBL" id="SDH27506.1"/>
    </source>
</evidence>
<dbReference type="EMBL" id="FNCZ01000002">
    <property type="protein sequence ID" value="SDH27506.1"/>
    <property type="molecule type" value="Genomic_DNA"/>
</dbReference>
<dbReference type="RefSeq" id="WP_245710174.1">
    <property type="nucleotide sequence ID" value="NZ_FNCZ01000002.1"/>
</dbReference>
<dbReference type="InterPro" id="IPR025348">
    <property type="entry name" value="DUF4252"/>
</dbReference>
<evidence type="ECO:0000313" key="2">
    <source>
        <dbReference type="Proteomes" id="UP000199492"/>
    </source>
</evidence>
<dbReference type="Pfam" id="PF14060">
    <property type="entry name" value="DUF4252"/>
    <property type="match status" value="1"/>
</dbReference>
<organism evidence="1 2">
    <name type="scientific">Winogradskyella thalassocola</name>
    <dbReference type="NCBI Taxonomy" id="262004"/>
    <lineage>
        <taxon>Bacteria</taxon>
        <taxon>Pseudomonadati</taxon>
        <taxon>Bacteroidota</taxon>
        <taxon>Flavobacteriia</taxon>
        <taxon>Flavobacteriales</taxon>
        <taxon>Flavobacteriaceae</taxon>
        <taxon>Winogradskyella</taxon>
    </lineage>
</organism>
<accession>A0A1G8B2W6</accession>
<reference evidence="2" key="1">
    <citation type="submission" date="2016-10" db="EMBL/GenBank/DDBJ databases">
        <authorList>
            <person name="Varghese N."/>
            <person name="Submissions S."/>
        </authorList>
    </citation>
    <scope>NUCLEOTIDE SEQUENCE [LARGE SCALE GENOMIC DNA]</scope>
    <source>
        <strain evidence="2">DSM 15363</strain>
    </source>
</reference>
<name>A0A1G8B2W6_9FLAO</name>